<proteinExistence type="predicted"/>
<reference evidence="1" key="2">
    <citation type="submission" date="2020-09" db="EMBL/GenBank/DDBJ databases">
        <authorList>
            <person name="Sun Q."/>
            <person name="Ohkuma M."/>
        </authorList>
    </citation>
    <scope>NUCLEOTIDE SEQUENCE</scope>
    <source>
        <strain evidence="1">JCM 18487</strain>
    </source>
</reference>
<name>A0A917KG95_9BACL</name>
<dbReference type="GO" id="GO:0010468">
    <property type="term" value="P:regulation of gene expression"/>
    <property type="evidence" value="ECO:0007669"/>
    <property type="project" value="InterPro"/>
</dbReference>
<evidence type="ECO:0008006" key="3">
    <source>
        <dbReference type="Google" id="ProtNLM"/>
    </source>
</evidence>
<keyword evidence="2" id="KW-1185">Reference proteome</keyword>
<organism evidence="1 2">
    <name type="scientific">Alicyclobacillus cellulosilyticus</name>
    <dbReference type="NCBI Taxonomy" id="1003997"/>
    <lineage>
        <taxon>Bacteria</taxon>
        <taxon>Bacillati</taxon>
        <taxon>Bacillota</taxon>
        <taxon>Bacilli</taxon>
        <taxon>Bacillales</taxon>
        <taxon>Alicyclobacillaceae</taxon>
        <taxon>Alicyclobacillus</taxon>
    </lineage>
</organism>
<sequence>MRIEYLCRHCHHMVGEIDRPDWSYEDAVQILGLGHLDEVERARTIAYNDHGRWMYILTVCDYCQQAVEAHPELLVEGKLLQ</sequence>
<dbReference type="EMBL" id="BMOY01000027">
    <property type="protein sequence ID" value="GGJ08846.1"/>
    <property type="molecule type" value="Genomic_DNA"/>
</dbReference>
<gene>
    <name evidence="1" type="ORF">GCM10010885_17460</name>
</gene>
<evidence type="ECO:0000313" key="1">
    <source>
        <dbReference type="EMBL" id="GGJ08846.1"/>
    </source>
</evidence>
<comment type="caution">
    <text evidence="1">The sequence shown here is derived from an EMBL/GenBank/DDBJ whole genome shotgun (WGS) entry which is preliminary data.</text>
</comment>
<accession>A0A917KG95</accession>
<dbReference type="Proteomes" id="UP000637695">
    <property type="component" value="Unassembled WGS sequence"/>
</dbReference>
<evidence type="ECO:0000313" key="2">
    <source>
        <dbReference type="Proteomes" id="UP000637695"/>
    </source>
</evidence>
<protein>
    <recommendedName>
        <fullName evidence="3">DUF2757 domain-containing protein</fullName>
    </recommendedName>
</protein>
<reference evidence="1" key="1">
    <citation type="journal article" date="2014" name="Int. J. Syst. Evol. Microbiol.">
        <title>Complete genome sequence of Corynebacterium casei LMG S-19264T (=DSM 44701T), isolated from a smear-ripened cheese.</title>
        <authorList>
            <consortium name="US DOE Joint Genome Institute (JGI-PGF)"/>
            <person name="Walter F."/>
            <person name="Albersmeier A."/>
            <person name="Kalinowski J."/>
            <person name="Ruckert C."/>
        </authorList>
    </citation>
    <scope>NUCLEOTIDE SEQUENCE</scope>
    <source>
        <strain evidence="1">JCM 18487</strain>
    </source>
</reference>
<dbReference type="Pfam" id="PF10955">
    <property type="entry name" value="Fin"/>
    <property type="match status" value="1"/>
</dbReference>
<dbReference type="AlphaFoldDB" id="A0A917KG95"/>
<dbReference type="InterPro" id="IPR020115">
    <property type="entry name" value="Fin"/>
</dbReference>